<proteinExistence type="predicted"/>
<dbReference type="Proteomes" id="UP000187203">
    <property type="component" value="Unassembled WGS sequence"/>
</dbReference>
<evidence type="ECO:0000313" key="2">
    <source>
        <dbReference type="Proteomes" id="UP000187203"/>
    </source>
</evidence>
<organism evidence="1 2">
    <name type="scientific">Corchorus olitorius</name>
    <dbReference type="NCBI Taxonomy" id="93759"/>
    <lineage>
        <taxon>Eukaryota</taxon>
        <taxon>Viridiplantae</taxon>
        <taxon>Streptophyta</taxon>
        <taxon>Embryophyta</taxon>
        <taxon>Tracheophyta</taxon>
        <taxon>Spermatophyta</taxon>
        <taxon>Magnoliopsida</taxon>
        <taxon>eudicotyledons</taxon>
        <taxon>Gunneridae</taxon>
        <taxon>Pentapetalae</taxon>
        <taxon>rosids</taxon>
        <taxon>malvids</taxon>
        <taxon>Malvales</taxon>
        <taxon>Malvaceae</taxon>
        <taxon>Grewioideae</taxon>
        <taxon>Apeibeae</taxon>
        <taxon>Corchorus</taxon>
    </lineage>
</organism>
<accession>A0A1R3HG01</accession>
<sequence>MGAGHSMPPQPDYNYNAFRDDAQFESKEPALPTYIIDPDSFSWRGFLCRRRRVGLIYGSIHNKDVTVMSFEDAKVASDEFDLLDSLDNRYILKPSNLILKTDYSSLERACSYINFPNKLFTWKDWLDMKMNEFWNKQGLSWEEWLDMKKKVQDLSKYKRLWWQFIKPDFKKIFRSFIHPCFILDSPFFWNALEKTQFSENFVRTLDFDILDYHILDESFIALNNWTEEVPRDPPYWSILQEETDYDRGLNIHKYIRNCSDVKPLEEIEKFLPDTYWKSIESLLLAAEKTSNYAKCHEAVKKLFANKDRDRGY</sequence>
<name>A0A1R3HG01_9ROSI</name>
<dbReference type="EMBL" id="AWUE01020250">
    <property type="protein sequence ID" value="OMO69289.1"/>
    <property type="molecule type" value="Genomic_DNA"/>
</dbReference>
<keyword evidence="2" id="KW-1185">Reference proteome</keyword>
<evidence type="ECO:0000313" key="1">
    <source>
        <dbReference type="EMBL" id="OMO69289.1"/>
    </source>
</evidence>
<dbReference type="AlphaFoldDB" id="A0A1R3HG01"/>
<comment type="caution">
    <text evidence="1">The sequence shown here is derived from an EMBL/GenBank/DDBJ whole genome shotgun (WGS) entry which is preliminary data.</text>
</comment>
<protein>
    <submittedName>
        <fullName evidence="1">Uncharacterized protein</fullName>
    </submittedName>
</protein>
<gene>
    <name evidence="1" type="ORF">COLO4_29154</name>
</gene>
<reference evidence="2" key="1">
    <citation type="submission" date="2013-09" db="EMBL/GenBank/DDBJ databases">
        <title>Corchorus olitorius genome sequencing.</title>
        <authorList>
            <person name="Alam M."/>
            <person name="Haque M.S."/>
            <person name="Islam M.S."/>
            <person name="Emdad E.M."/>
            <person name="Islam M.M."/>
            <person name="Ahmed B."/>
            <person name="Halim A."/>
            <person name="Hossen Q.M.M."/>
            <person name="Hossain M.Z."/>
            <person name="Ahmed R."/>
            <person name="Khan M.M."/>
            <person name="Islam R."/>
            <person name="Rashid M.M."/>
            <person name="Khan S.A."/>
            <person name="Rahman M.S."/>
            <person name="Alam M."/>
            <person name="Yahiya A.S."/>
            <person name="Khan M.S."/>
            <person name="Azam M.S."/>
            <person name="Haque T."/>
            <person name="Lashkar M.Z.H."/>
            <person name="Akhand A.I."/>
            <person name="Morshed G."/>
            <person name="Roy S."/>
            <person name="Uddin K.S."/>
            <person name="Rabeya T."/>
            <person name="Hossain A.S."/>
            <person name="Chowdhury A."/>
            <person name="Snigdha A.R."/>
            <person name="Mortoza M.S."/>
            <person name="Matin S.A."/>
            <person name="Hoque S.M.E."/>
            <person name="Islam M.K."/>
            <person name="Roy D.K."/>
            <person name="Haider R."/>
            <person name="Moosa M.M."/>
            <person name="Elias S.M."/>
            <person name="Hasan A.M."/>
            <person name="Jahan S."/>
            <person name="Shafiuddin M."/>
            <person name="Mahmood N."/>
            <person name="Shommy N.S."/>
        </authorList>
    </citation>
    <scope>NUCLEOTIDE SEQUENCE [LARGE SCALE GENOMIC DNA]</scope>
    <source>
        <strain evidence="2">cv. O-4</strain>
    </source>
</reference>